<comment type="subunit">
    <text evidence="5">Part of the 50S ribosomal subunit.</text>
</comment>
<evidence type="ECO:0000256" key="1">
    <source>
        <dbReference type="ARBA" id="ARBA00007320"/>
    </source>
</evidence>
<dbReference type="InterPro" id="IPR030878">
    <property type="entry name" value="Ribosomal_uL15"/>
</dbReference>
<evidence type="ECO:0000256" key="6">
    <source>
        <dbReference type="SAM" id="MobiDB-lite"/>
    </source>
</evidence>
<dbReference type="GO" id="GO:0006412">
    <property type="term" value="P:translation"/>
    <property type="evidence" value="ECO:0007669"/>
    <property type="project" value="UniProtKB-UniRule"/>
</dbReference>
<evidence type="ECO:0000313" key="9">
    <source>
        <dbReference type="Proteomes" id="UP000242699"/>
    </source>
</evidence>
<dbReference type="EMBL" id="PXYT01000009">
    <property type="protein sequence ID" value="PSR30550.1"/>
    <property type="molecule type" value="Genomic_DNA"/>
</dbReference>
<evidence type="ECO:0000259" key="7">
    <source>
        <dbReference type="Pfam" id="PF00828"/>
    </source>
</evidence>
<organism evidence="8 9">
    <name type="scientific">Sulfobacillus benefaciens</name>
    <dbReference type="NCBI Taxonomy" id="453960"/>
    <lineage>
        <taxon>Bacteria</taxon>
        <taxon>Bacillati</taxon>
        <taxon>Bacillota</taxon>
        <taxon>Clostridia</taxon>
        <taxon>Eubacteriales</taxon>
        <taxon>Clostridiales Family XVII. Incertae Sedis</taxon>
        <taxon>Sulfobacillus</taxon>
    </lineage>
</organism>
<dbReference type="GO" id="GO:0022625">
    <property type="term" value="C:cytosolic large ribosomal subunit"/>
    <property type="evidence" value="ECO:0007669"/>
    <property type="project" value="TreeGrafter"/>
</dbReference>
<dbReference type="GO" id="GO:0003735">
    <property type="term" value="F:structural constituent of ribosome"/>
    <property type="evidence" value="ECO:0007669"/>
    <property type="project" value="InterPro"/>
</dbReference>
<keyword evidence="5" id="KW-0699">rRNA-binding</keyword>
<reference evidence="8 9" key="1">
    <citation type="journal article" date="2014" name="BMC Genomics">
        <title>Comparison of environmental and isolate Sulfobacillus genomes reveals diverse carbon, sulfur, nitrogen, and hydrogen metabolisms.</title>
        <authorList>
            <person name="Justice N.B."/>
            <person name="Norman A."/>
            <person name="Brown C.T."/>
            <person name="Singh A."/>
            <person name="Thomas B.C."/>
            <person name="Banfield J.F."/>
        </authorList>
    </citation>
    <scope>NUCLEOTIDE SEQUENCE [LARGE SCALE GENOMIC DNA]</scope>
    <source>
        <strain evidence="8">AMDSBA1</strain>
    </source>
</reference>
<dbReference type="PANTHER" id="PTHR12934">
    <property type="entry name" value="50S RIBOSOMAL PROTEIN L15"/>
    <property type="match status" value="1"/>
</dbReference>
<dbReference type="AlphaFoldDB" id="A0A2T2X7S2"/>
<gene>
    <name evidence="5" type="primary">rplO</name>
    <name evidence="8" type="ORF">C7B43_05585</name>
</gene>
<dbReference type="GO" id="GO:0019843">
    <property type="term" value="F:rRNA binding"/>
    <property type="evidence" value="ECO:0007669"/>
    <property type="project" value="UniProtKB-UniRule"/>
</dbReference>
<dbReference type="SUPFAM" id="SSF52080">
    <property type="entry name" value="Ribosomal proteins L15p and L18e"/>
    <property type="match status" value="1"/>
</dbReference>
<evidence type="ECO:0000256" key="5">
    <source>
        <dbReference type="HAMAP-Rule" id="MF_01341"/>
    </source>
</evidence>
<comment type="caution">
    <text evidence="8">The sequence shown here is derived from an EMBL/GenBank/DDBJ whole genome shotgun (WGS) entry which is preliminary data.</text>
</comment>
<accession>A0A2T2X7S2</accession>
<keyword evidence="2 5" id="KW-0694">RNA-binding</keyword>
<evidence type="ECO:0000256" key="2">
    <source>
        <dbReference type="ARBA" id="ARBA00022884"/>
    </source>
</evidence>
<proteinExistence type="inferred from homology"/>
<keyword evidence="4 5" id="KW-0687">Ribonucleoprotein</keyword>
<feature type="domain" description="Large ribosomal subunit protein uL15/eL18" evidence="7">
    <location>
        <begin position="76"/>
        <end position="142"/>
    </location>
</feature>
<evidence type="ECO:0000256" key="3">
    <source>
        <dbReference type="ARBA" id="ARBA00022980"/>
    </source>
</evidence>
<dbReference type="Proteomes" id="UP000242699">
    <property type="component" value="Unassembled WGS sequence"/>
</dbReference>
<dbReference type="PANTHER" id="PTHR12934:SF11">
    <property type="entry name" value="LARGE RIBOSOMAL SUBUNIT PROTEIN UL15M"/>
    <property type="match status" value="1"/>
</dbReference>
<comment type="similarity">
    <text evidence="1 5">Belongs to the universal ribosomal protein uL15 family.</text>
</comment>
<dbReference type="NCBIfam" id="TIGR01071">
    <property type="entry name" value="rplO_bact"/>
    <property type="match status" value="1"/>
</dbReference>
<feature type="region of interest" description="Disordered" evidence="6">
    <location>
        <begin position="1"/>
        <end position="57"/>
    </location>
</feature>
<dbReference type="Gene3D" id="3.100.10.10">
    <property type="match status" value="1"/>
</dbReference>
<dbReference type="InterPro" id="IPR036227">
    <property type="entry name" value="Ribosomal_uL15/eL18_sf"/>
</dbReference>
<dbReference type="Pfam" id="PF00828">
    <property type="entry name" value="Ribosomal_L27A"/>
    <property type="match status" value="1"/>
</dbReference>
<keyword evidence="3 5" id="KW-0689">Ribosomal protein</keyword>
<comment type="function">
    <text evidence="5">Binds to the 23S rRNA.</text>
</comment>
<dbReference type="InterPro" id="IPR005749">
    <property type="entry name" value="Ribosomal_uL15_bac-type"/>
</dbReference>
<evidence type="ECO:0000313" key="8">
    <source>
        <dbReference type="EMBL" id="PSR30550.1"/>
    </source>
</evidence>
<sequence>MRLHDIKSSPGSRSKRTRRGRGLGSGLGKTAGRGHKGQKARSGGSIRPGFEGGQMPLQRRLPKRGFVNPFRVEYEIVNVGDLNQFEANTVVTVGLLKERRLVRRNKPVKVLGEGALDRPLTVQVNAFSKSAKEKIEAVSGRAEVI</sequence>
<evidence type="ECO:0000256" key="4">
    <source>
        <dbReference type="ARBA" id="ARBA00023274"/>
    </source>
</evidence>
<name>A0A2T2X7S2_9FIRM</name>
<dbReference type="HAMAP" id="MF_01341">
    <property type="entry name" value="Ribosomal_uL15"/>
    <property type="match status" value="1"/>
</dbReference>
<feature type="compositionally biased region" description="Gly residues" evidence="6">
    <location>
        <begin position="22"/>
        <end position="31"/>
    </location>
</feature>
<protein>
    <recommendedName>
        <fullName evidence="5">Large ribosomal subunit protein uL15</fullName>
    </recommendedName>
</protein>
<dbReference type="InterPro" id="IPR021131">
    <property type="entry name" value="Ribosomal_uL15/eL18"/>
</dbReference>